<dbReference type="AlphaFoldDB" id="A0AAE1E6T4"/>
<comment type="caution">
    <text evidence="1">The sequence shown here is derived from an EMBL/GenBank/DDBJ whole genome shotgun (WGS) entry which is preliminary data.</text>
</comment>
<dbReference type="Proteomes" id="UP001283361">
    <property type="component" value="Unassembled WGS sequence"/>
</dbReference>
<evidence type="ECO:0000313" key="2">
    <source>
        <dbReference type="Proteomes" id="UP001283361"/>
    </source>
</evidence>
<dbReference type="EMBL" id="JAWDGP010000935">
    <property type="protein sequence ID" value="KAK3796082.1"/>
    <property type="molecule type" value="Genomic_DNA"/>
</dbReference>
<gene>
    <name evidence="1" type="ORF">RRG08_017572</name>
</gene>
<reference evidence="1" key="1">
    <citation type="journal article" date="2023" name="G3 (Bethesda)">
        <title>A reference genome for the long-term kleptoplast-retaining sea slug Elysia crispata morphotype clarki.</title>
        <authorList>
            <person name="Eastman K.E."/>
            <person name="Pendleton A.L."/>
            <person name="Shaikh M.A."/>
            <person name="Suttiyut T."/>
            <person name="Ogas R."/>
            <person name="Tomko P."/>
            <person name="Gavelis G."/>
            <person name="Widhalm J.R."/>
            <person name="Wisecaver J.H."/>
        </authorList>
    </citation>
    <scope>NUCLEOTIDE SEQUENCE</scope>
    <source>
        <strain evidence="1">ECLA1</strain>
    </source>
</reference>
<accession>A0AAE1E6T4</accession>
<evidence type="ECO:0000313" key="1">
    <source>
        <dbReference type="EMBL" id="KAK3796082.1"/>
    </source>
</evidence>
<sequence length="133" mass="15343">MVISRALQLASSAPQRCRPAGEDGAEPLPAVTDWKRYGRTRPLEIRTRPLEIRTRPLEIRRSAALATRTRLIVPGIREQLSVQALVQRTHPLHPNAWNVHYYGIREENECSLGYHVCCEIWIMSALWVRYSNE</sequence>
<organism evidence="1 2">
    <name type="scientific">Elysia crispata</name>
    <name type="common">lettuce slug</name>
    <dbReference type="NCBI Taxonomy" id="231223"/>
    <lineage>
        <taxon>Eukaryota</taxon>
        <taxon>Metazoa</taxon>
        <taxon>Spiralia</taxon>
        <taxon>Lophotrochozoa</taxon>
        <taxon>Mollusca</taxon>
        <taxon>Gastropoda</taxon>
        <taxon>Heterobranchia</taxon>
        <taxon>Euthyneura</taxon>
        <taxon>Panpulmonata</taxon>
        <taxon>Sacoglossa</taxon>
        <taxon>Placobranchoidea</taxon>
        <taxon>Plakobranchidae</taxon>
        <taxon>Elysia</taxon>
    </lineage>
</organism>
<protein>
    <submittedName>
        <fullName evidence="1">Uncharacterized protein</fullName>
    </submittedName>
</protein>
<proteinExistence type="predicted"/>
<name>A0AAE1E6T4_9GAST</name>
<keyword evidence="2" id="KW-1185">Reference proteome</keyword>